<protein>
    <recommendedName>
        <fullName evidence="2">Apple domain-containing protein</fullName>
    </recommendedName>
</protein>
<evidence type="ECO:0000313" key="3">
    <source>
        <dbReference type="EMBL" id="KAK7503527.1"/>
    </source>
</evidence>
<dbReference type="SUPFAM" id="SSF57414">
    <property type="entry name" value="Hairpin loop containing domain-like"/>
    <property type="match status" value="1"/>
</dbReference>
<sequence length="191" mass="20960">MLLQIVLLITLIAANLNNTAHGLETFRKGEAVREAGLDSLIFSDGLLFQSPGRSKLACAKACLDWAGCVTFTFVTGTCRGHSSVPTSASPSSPYLGARTLVYRSDCPESDLRTTYLKYPRSSIHPHEIDSDTGRTEQGCLDWCSAESWCRTCKFYSGTGTCYRFQITALDVAASEWIYVNDPSNIYQKSCA</sequence>
<feature type="domain" description="Apple" evidence="2">
    <location>
        <begin position="106"/>
        <end position="190"/>
    </location>
</feature>
<dbReference type="AlphaFoldDB" id="A0ABD0LVZ6"/>
<comment type="caution">
    <text evidence="3">The sequence shown here is derived from an EMBL/GenBank/DDBJ whole genome shotgun (WGS) entry which is preliminary data.</text>
</comment>
<gene>
    <name evidence="3" type="ORF">BaRGS_00005066</name>
</gene>
<evidence type="ECO:0000259" key="2">
    <source>
        <dbReference type="PROSITE" id="PS50948"/>
    </source>
</evidence>
<dbReference type="InterPro" id="IPR003609">
    <property type="entry name" value="Pan_app"/>
</dbReference>
<dbReference type="EMBL" id="JACVVK020000019">
    <property type="protein sequence ID" value="KAK7503527.1"/>
    <property type="molecule type" value="Genomic_DNA"/>
</dbReference>
<keyword evidence="4" id="KW-1185">Reference proteome</keyword>
<organism evidence="3 4">
    <name type="scientific">Batillaria attramentaria</name>
    <dbReference type="NCBI Taxonomy" id="370345"/>
    <lineage>
        <taxon>Eukaryota</taxon>
        <taxon>Metazoa</taxon>
        <taxon>Spiralia</taxon>
        <taxon>Lophotrochozoa</taxon>
        <taxon>Mollusca</taxon>
        <taxon>Gastropoda</taxon>
        <taxon>Caenogastropoda</taxon>
        <taxon>Sorbeoconcha</taxon>
        <taxon>Cerithioidea</taxon>
        <taxon>Batillariidae</taxon>
        <taxon>Batillaria</taxon>
    </lineage>
</organism>
<feature type="chain" id="PRO_5044858304" description="Apple domain-containing protein" evidence="1">
    <location>
        <begin position="23"/>
        <end position="191"/>
    </location>
</feature>
<reference evidence="3 4" key="1">
    <citation type="journal article" date="2023" name="Sci. Data">
        <title>Genome assembly of the Korean intertidal mud-creeper Batillaria attramentaria.</title>
        <authorList>
            <person name="Patra A.K."/>
            <person name="Ho P.T."/>
            <person name="Jun S."/>
            <person name="Lee S.J."/>
            <person name="Kim Y."/>
            <person name="Won Y.J."/>
        </authorList>
    </citation>
    <scope>NUCLEOTIDE SEQUENCE [LARGE SCALE GENOMIC DNA]</scope>
    <source>
        <strain evidence="3">Wonlab-2016</strain>
    </source>
</reference>
<proteinExistence type="predicted"/>
<keyword evidence="1" id="KW-0732">Signal</keyword>
<name>A0ABD0LVZ6_9CAEN</name>
<accession>A0ABD0LVZ6</accession>
<dbReference type="PROSITE" id="PS50948">
    <property type="entry name" value="PAN"/>
    <property type="match status" value="1"/>
</dbReference>
<evidence type="ECO:0000256" key="1">
    <source>
        <dbReference type="SAM" id="SignalP"/>
    </source>
</evidence>
<dbReference type="Proteomes" id="UP001519460">
    <property type="component" value="Unassembled WGS sequence"/>
</dbReference>
<feature type="signal peptide" evidence="1">
    <location>
        <begin position="1"/>
        <end position="22"/>
    </location>
</feature>
<evidence type="ECO:0000313" key="4">
    <source>
        <dbReference type="Proteomes" id="UP001519460"/>
    </source>
</evidence>